<accession>A0A7N2LLV5</accession>
<proteinExistence type="predicted"/>
<reference evidence="1" key="2">
    <citation type="submission" date="2021-01" db="UniProtKB">
        <authorList>
            <consortium name="EnsemblPlants"/>
        </authorList>
    </citation>
    <scope>IDENTIFICATION</scope>
</reference>
<organism evidence="1 2">
    <name type="scientific">Quercus lobata</name>
    <name type="common">Valley oak</name>
    <dbReference type="NCBI Taxonomy" id="97700"/>
    <lineage>
        <taxon>Eukaryota</taxon>
        <taxon>Viridiplantae</taxon>
        <taxon>Streptophyta</taxon>
        <taxon>Embryophyta</taxon>
        <taxon>Tracheophyta</taxon>
        <taxon>Spermatophyta</taxon>
        <taxon>Magnoliopsida</taxon>
        <taxon>eudicotyledons</taxon>
        <taxon>Gunneridae</taxon>
        <taxon>Pentapetalae</taxon>
        <taxon>rosids</taxon>
        <taxon>fabids</taxon>
        <taxon>Fagales</taxon>
        <taxon>Fagaceae</taxon>
        <taxon>Quercus</taxon>
    </lineage>
</organism>
<name>A0A7N2LLV5_QUELO</name>
<dbReference type="EMBL" id="LRBV02000005">
    <property type="status" value="NOT_ANNOTATED_CDS"/>
    <property type="molecule type" value="Genomic_DNA"/>
</dbReference>
<dbReference type="InParanoid" id="A0A7N2LLV5"/>
<dbReference type="AlphaFoldDB" id="A0A7N2LLV5"/>
<evidence type="ECO:0000313" key="2">
    <source>
        <dbReference type="Proteomes" id="UP000594261"/>
    </source>
</evidence>
<dbReference type="EnsemblPlants" id="QL05p020893:mrna">
    <property type="protein sequence ID" value="QL05p020893:mrna"/>
    <property type="gene ID" value="QL05p020893"/>
</dbReference>
<sequence length="147" mass="16502">MTLPTRLIGLKFLAFTAPSFFRMSAIEVAFKNLSNEPLSWKYRKNFVVSSFTTLQHHWNKAIKNSLGPRALSPFIPCKACYVSSSSNSHSSCSTSTALASIELNCWDYVFCLRNLMAKQDMSELGFGKESNMEASGQKVNERIDKQS</sequence>
<reference evidence="1 2" key="1">
    <citation type="journal article" date="2016" name="G3 (Bethesda)">
        <title>First Draft Assembly and Annotation of the Genome of a California Endemic Oak Quercus lobata Nee (Fagaceae).</title>
        <authorList>
            <person name="Sork V.L."/>
            <person name="Fitz-Gibbon S.T."/>
            <person name="Puiu D."/>
            <person name="Crepeau M."/>
            <person name="Gugger P.F."/>
            <person name="Sherman R."/>
            <person name="Stevens K."/>
            <person name="Langley C.H."/>
            <person name="Pellegrini M."/>
            <person name="Salzberg S.L."/>
        </authorList>
    </citation>
    <scope>NUCLEOTIDE SEQUENCE [LARGE SCALE GENOMIC DNA]</scope>
    <source>
        <strain evidence="1 2">cv. SW786</strain>
    </source>
</reference>
<protein>
    <submittedName>
        <fullName evidence="1">Uncharacterized protein</fullName>
    </submittedName>
</protein>
<dbReference type="Gramene" id="QL05p020893:mrna">
    <property type="protein sequence ID" value="QL05p020893:mrna"/>
    <property type="gene ID" value="QL05p020893"/>
</dbReference>
<keyword evidence="2" id="KW-1185">Reference proteome</keyword>
<evidence type="ECO:0000313" key="1">
    <source>
        <dbReference type="EnsemblPlants" id="QL05p020893:mrna"/>
    </source>
</evidence>
<dbReference type="Proteomes" id="UP000594261">
    <property type="component" value="Chromosome 5"/>
</dbReference>